<proteinExistence type="predicted"/>
<evidence type="ECO:0000313" key="2">
    <source>
        <dbReference type="EMBL" id="KAE9047453.1"/>
    </source>
</evidence>
<dbReference type="EMBL" id="QXFV01000167">
    <property type="protein sequence ID" value="KAE9047453.1"/>
    <property type="molecule type" value="Genomic_DNA"/>
</dbReference>
<evidence type="ECO:0000313" key="1">
    <source>
        <dbReference type="EMBL" id="KAE9046329.1"/>
    </source>
</evidence>
<gene>
    <name evidence="2" type="ORF">PR001_g4201</name>
    <name evidence="1" type="ORF">PR002_g1718</name>
    <name evidence="3" type="ORF">PR003_g1819</name>
</gene>
<dbReference type="Proteomes" id="UP000429607">
    <property type="component" value="Unassembled WGS sequence"/>
</dbReference>
<dbReference type="InterPro" id="IPR050863">
    <property type="entry name" value="CenT-Element_Derived"/>
</dbReference>
<dbReference type="AlphaFoldDB" id="A0A6A4G845"/>
<name>A0A6A4G845_9STRA</name>
<dbReference type="EMBL" id="QXFT01000053">
    <property type="protein sequence ID" value="KAE9357400.1"/>
    <property type="molecule type" value="Genomic_DNA"/>
</dbReference>
<accession>A0A6A4G845</accession>
<evidence type="ECO:0000313" key="4">
    <source>
        <dbReference type="Proteomes" id="UP000429607"/>
    </source>
</evidence>
<dbReference type="GO" id="GO:0003677">
    <property type="term" value="F:DNA binding"/>
    <property type="evidence" value="ECO:0007669"/>
    <property type="project" value="TreeGrafter"/>
</dbReference>
<protein>
    <recommendedName>
        <fullName evidence="7">HTH CENPB-type domain-containing protein</fullName>
    </recommendedName>
</protein>
<dbReference type="GO" id="GO:0005634">
    <property type="term" value="C:nucleus"/>
    <property type="evidence" value="ECO:0007669"/>
    <property type="project" value="TreeGrafter"/>
</dbReference>
<dbReference type="PANTHER" id="PTHR19303:SF73">
    <property type="entry name" value="PROTEIN PDC2"/>
    <property type="match status" value="1"/>
</dbReference>
<evidence type="ECO:0008006" key="7">
    <source>
        <dbReference type="Google" id="ProtNLM"/>
    </source>
</evidence>
<evidence type="ECO:0000313" key="5">
    <source>
        <dbReference type="Proteomes" id="UP000434957"/>
    </source>
</evidence>
<dbReference type="Proteomes" id="UP000435112">
    <property type="component" value="Unassembled WGS sequence"/>
</dbReference>
<reference evidence="3 5" key="1">
    <citation type="submission" date="2018-08" db="EMBL/GenBank/DDBJ databases">
        <title>Genomic investigation of the strawberry pathogen Phytophthora fragariae indicates pathogenicity is determined by transcriptional variation in three key races.</title>
        <authorList>
            <person name="Adams T.M."/>
            <person name="Armitage A.D."/>
            <person name="Sobczyk M.K."/>
            <person name="Bates H.J."/>
            <person name="Dunwell J.M."/>
            <person name="Nellist C.F."/>
            <person name="Harrison R.J."/>
        </authorList>
    </citation>
    <scope>NUCLEOTIDE SEQUENCE [LARGE SCALE GENOMIC DNA]</scope>
    <source>
        <strain evidence="2 4">SCRP249</strain>
        <strain evidence="1 6">SCRP324</strain>
        <strain evidence="3 5">SCRP333</strain>
    </source>
</reference>
<keyword evidence="5" id="KW-1185">Reference proteome</keyword>
<dbReference type="OrthoDB" id="162969at2759"/>
<comment type="caution">
    <text evidence="3">The sequence shown here is derived from an EMBL/GenBank/DDBJ whole genome shotgun (WGS) entry which is preliminary data.</text>
</comment>
<evidence type="ECO:0000313" key="6">
    <source>
        <dbReference type="Proteomes" id="UP000435112"/>
    </source>
</evidence>
<organism evidence="3 5">
    <name type="scientific">Phytophthora rubi</name>
    <dbReference type="NCBI Taxonomy" id="129364"/>
    <lineage>
        <taxon>Eukaryota</taxon>
        <taxon>Sar</taxon>
        <taxon>Stramenopiles</taxon>
        <taxon>Oomycota</taxon>
        <taxon>Peronosporomycetes</taxon>
        <taxon>Peronosporales</taxon>
        <taxon>Peronosporaceae</taxon>
        <taxon>Phytophthora</taxon>
    </lineage>
</organism>
<dbReference type="EMBL" id="QXFU01000052">
    <property type="protein sequence ID" value="KAE9046329.1"/>
    <property type="molecule type" value="Genomic_DNA"/>
</dbReference>
<dbReference type="PANTHER" id="PTHR19303">
    <property type="entry name" value="TRANSPOSON"/>
    <property type="match status" value="1"/>
</dbReference>
<sequence length="219" mass="24627">MPEDYQHVKWMPLQYVMLLERHVLETLALFEGHAMLNYGPVVNQALLAAEELRIPSEELPKFTNDGWCKPFLARNGYSVRRAHGEVDSVDLPVAVESGMPPRALVAKFDPCDVFNVDEAVYFIKAISRVSVGLRAAPALKMHKTRVTILVGSNATGTDKLSLFVLGKSQNPRWLPEKPEVTYRDIHEVVVDEIGRLPELTQGAEREDEAAEQEYFAAIR</sequence>
<dbReference type="Proteomes" id="UP000434957">
    <property type="component" value="Unassembled WGS sequence"/>
</dbReference>
<evidence type="ECO:0000313" key="3">
    <source>
        <dbReference type="EMBL" id="KAE9357400.1"/>
    </source>
</evidence>